<evidence type="ECO:0000256" key="1">
    <source>
        <dbReference type="ARBA" id="ARBA00023015"/>
    </source>
</evidence>
<dbReference type="Pfam" id="PF00356">
    <property type="entry name" value="LacI"/>
    <property type="match status" value="1"/>
</dbReference>
<evidence type="ECO:0000313" key="6">
    <source>
        <dbReference type="Proteomes" id="UP000824056"/>
    </source>
</evidence>
<comment type="caution">
    <text evidence="5">The sequence shown here is derived from an EMBL/GenBank/DDBJ whole genome shotgun (WGS) entry which is preliminary data.</text>
</comment>
<keyword evidence="2" id="KW-0238">DNA-binding</keyword>
<dbReference type="SMART" id="SM00354">
    <property type="entry name" value="HTH_LACI"/>
    <property type="match status" value="1"/>
</dbReference>
<sequence>MSVSILDVAKYAGVSKSTVSRVLTGGSVSEKAERAVMQAIKELNYYPNGIARGLRGASSQVIGVLGIDSHALFNKSLSTRLAGINSILSQAGYSLLLINSPQMELTEEFEKGIRFLEEKRVDGLILLGDMDDEVQKEKMKEYRPIVYTGERVDIHKGFRVYMGNYQYSRDAYSYLLANGHKKILTVMVYHSSSNKMKERRWLAYQEMCRTYQLQDEPDDFLDLRDKKICMPEKLAQAFQLYAEKKATALFVDSVDFANSLINYFSERGLELRKDYSVVAVERGVTAETKDALITAVSLPDFDYGRQCGQLMMEVIRDQELSYMDVSVPYTFEIRRSVRNICGDS</sequence>
<evidence type="ECO:0000256" key="2">
    <source>
        <dbReference type="ARBA" id="ARBA00023125"/>
    </source>
</evidence>
<accession>A0A9D2FSQ1</accession>
<gene>
    <name evidence="5" type="ORF">H9809_09230</name>
</gene>
<dbReference type="InterPro" id="IPR010982">
    <property type="entry name" value="Lambda_DNA-bd_dom_sf"/>
</dbReference>
<dbReference type="GO" id="GO:0000976">
    <property type="term" value="F:transcription cis-regulatory region binding"/>
    <property type="evidence" value="ECO:0007669"/>
    <property type="project" value="TreeGrafter"/>
</dbReference>
<dbReference type="PANTHER" id="PTHR30146">
    <property type="entry name" value="LACI-RELATED TRANSCRIPTIONAL REPRESSOR"/>
    <property type="match status" value="1"/>
</dbReference>
<dbReference type="Pfam" id="PF00532">
    <property type="entry name" value="Peripla_BP_1"/>
    <property type="match status" value="1"/>
</dbReference>
<dbReference type="Gene3D" id="3.40.50.2300">
    <property type="match status" value="2"/>
</dbReference>
<dbReference type="Proteomes" id="UP000824056">
    <property type="component" value="Unassembled WGS sequence"/>
</dbReference>
<reference evidence="5" key="1">
    <citation type="journal article" date="2021" name="PeerJ">
        <title>Extensive microbial diversity within the chicken gut microbiome revealed by metagenomics and culture.</title>
        <authorList>
            <person name="Gilroy R."/>
            <person name="Ravi A."/>
            <person name="Getino M."/>
            <person name="Pursley I."/>
            <person name="Horton D.L."/>
            <person name="Alikhan N.F."/>
            <person name="Baker D."/>
            <person name="Gharbi K."/>
            <person name="Hall N."/>
            <person name="Watson M."/>
            <person name="Adriaenssens E.M."/>
            <person name="Foster-Nyarko E."/>
            <person name="Jarju S."/>
            <person name="Secka A."/>
            <person name="Antonio M."/>
            <person name="Oren A."/>
            <person name="Chaudhuri R.R."/>
            <person name="La Ragione R."/>
            <person name="Hildebrand F."/>
            <person name="Pallen M.J."/>
        </authorList>
    </citation>
    <scope>NUCLEOTIDE SEQUENCE</scope>
    <source>
        <strain evidence="5">1068</strain>
    </source>
</reference>
<reference evidence="5" key="2">
    <citation type="submission" date="2021-04" db="EMBL/GenBank/DDBJ databases">
        <authorList>
            <person name="Gilroy R."/>
        </authorList>
    </citation>
    <scope>NUCLEOTIDE SEQUENCE</scope>
    <source>
        <strain evidence="5">1068</strain>
    </source>
</reference>
<keyword evidence="1" id="KW-0805">Transcription regulation</keyword>
<dbReference type="PROSITE" id="PS00356">
    <property type="entry name" value="HTH_LACI_1"/>
    <property type="match status" value="1"/>
</dbReference>
<dbReference type="PROSITE" id="PS50932">
    <property type="entry name" value="HTH_LACI_2"/>
    <property type="match status" value="1"/>
</dbReference>
<evidence type="ECO:0000256" key="3">
    <source>
        <dbReference type="ARBA" id="ARBA00023163"/>
    </source>
</evidence>
<protein>
    <submittedName>
        <fullName evidence="5">LacI family transcriptional regulator</fullName>
    </submittedName>
</protein>
<keyword evidence="3" id="KW-0804">Transcription</keyword>
<dbReference type="InterPro" id="IPR028082">
    <property type="entry name" value="Peripla_BP_I"/>
</dbReference>
<evidence type="ECO:0000313" key="5">
    <source>
        <dbReference type="EMBL" id="HIZ66062.1"/>
    </source>
</evidence>
<name>A0A9D2FSQ1_9FIRM</name>
<dbReference type="InterPro" id="IPR000843">
    <property type="entry name" value="HTH_LacI"/>
</dbReference>
<feature type="domain" description="HTH lacI-type" evidence="4">
    <location>
        <begin position="3"/>
        <end position="56"/>
    </location>
</feature>
<dbReference type="GO" id="GO:0003700">
    <property type="term" value="F:DNA-binding transcription factor activity"/>
    <property type="evidence" value="ECO:0007669"/>
    <property type="project" value="TreeGrafter"/>
</dbReference>
<dbReference type="SUPFAM" id="SSF47413">
    <property type="entry name" value="lambda repressor-like DNA-binding domains"/>
    <property type="match status" value="1"/>
</dbReference>
<dbReference type="PANTHER" id="PTHR30146:SF109">
    <property type="entry name" value="HTH-TYPE TRANSCRIPTIONAL REGULATOR GALS"/>
    <property type="match status" value="1"/>
</dbReference>
<dbReference type="SUPFAM" id="SSF53822">
    <property type="entry name" value="Periplasmic binding protein-like I"/>
    <property type="match status" value="1"/>
</dbReference>
<dbReference type="AlphaFoldDB" id="A0A9D2FSQ1"/>
<dbReference type="CDD" id="cd01392">
    <property type="entry name" value="HTH_LacI"/>
    <property type="match status" value="1"/>
</dbReference>
<dbReference type="InterPro" id="IPR001761">
    <property type="entry name" value="Peripla_BP/Lac1_sug-bd_dom"/>
</dbReference>
<organism evidence="5 6">
    <name type="scientific">Candidatus Blautia pullicola</name>
    <dbReference type="NCBI Taxonomy" id="2838498"/>
    <lineage>
        <taxon>Bacteria</taxon>
        <taxon>Bacillati</taxon>
        <taxon>Bacillota</taxon>
        <taxon>Clostridia</taxon>
        <taxon>Lachnospirales</taxon>
        <taxon>Lachnospiraceae</taxon>
        <taxon>Blautia</taxon>
    </lineage>
</organism>
<proteinExistence type="predicted"/>
<dbReference type="EMBL" id="DXBG01000212">
    <property type="protein sequence ID" value="HIZ66062.1"/>
    <property type="molecule type" value="Genomic_DNA"/>
</dbReference>
<evidence type="ECO:0000259" key="4">
    <source>
        <dbReference type="PROSITE" id="PS50932"/>
    </source>
</evidence>
<dbReference type="Gene3D" id="1.10.260.40">
    <property type="entry name" value="lambda repressor-like DNA-binding domains"/>
    <property type="match status" value="1"/>
</dbReference>